<keyword evidence="3" id="KW-0520">NAD</keyword>
<gene>
    <name evidence="5" type="ORF">E0493_12175</name>
</gene>
<evidence type="ECO:0000256" key="1">
    <source>
        <dbReference type="ARBA" id="ARBA00005854"/>
    </source>
</evidence>
<dbReference type="OrthoDB" id="9793626at2"/>
<dbReference type="EMBL" id="SNVJ01000009">
    <property type="protein sequence ID" value="MXP64101.1"/>
    <property type="molecule type" value="Genomic_DNA"/>
</dbReference>
<dbReference type="CDD" id="cd12169">
    <property type="entry name" value="PGDH_like_1"/>
    <property type="match status" value="1"/>
</dbReference>
<comment type="similarity">
    <text evidence="1">Belongs to the D-isomer specific 2-hydroxyacid dehydrogenase family.</text>
</comment>
<dbReference type="InterPro" id="IPR006140">
    <property type="entry name" value="D-isomer_DH_NAD-bd"/>
</dbReference>
<keyword evidence="2" id="KW-0560">Oxidoreductase</keyword>
<dbReference type="Gene3D" id="3.40.50.720">
    <property type="entry name" value="NAD(P)-binding Rossmann-like Domain"/>
    <property type="match status" value="2"/>
</dbReference>
<dbReference type="InterPro" id="IPR029753">
    <property type="entry name" value="D-isomer_DH_CS"/>
</dbReference>
<dbReference type="Proteomes" id="UP000460715">
    <property type="component" value="Unassembled WGS sequence"/>
</dbReference>
<sequence>MTARPPLRRIALLDDFGDAARASADWSGLPVEVFTDHVTGPALAERLRGFDAVVLIRERSPFPAELAEALPDLRLVVTTGMRNRVLNMDACQARGIAVCGTPSSAAPTVELAWGLILGLARRIPAQENALRQGHWQAHPPGLELEGATLGVAGLGRIGVKVTAIALAFGMKVLAWSPNMTPERAAAAGAELAGKLDLFARSDIVSLHLGLGPSTRGIVGAAELAAMRPGALLVNTSRGALVDEAALLAALHEGRLGGAAIDVFEQEPLPADHPLLAAPNTLLTPHLGYVSARNFRAYFEGATACLRAWNAGAALPNPLNAAAGATTAQDPHA</sequence>
<comment type="caution">
    <text evidence="5">The sequence shown here is derived from an EMBL/GenBank/DDBJ whole genome shotgun (WGS) entry which is preliminary data.</text>
</comment>
<dbReference type="InterPro" id="IPR050857">
    <property type="entry name" value="D-2-hydroxyacid_DH"/>
</dbReference>
<dbReference type="GO" id="GO:0016616">
    <property type="term" value="F:oxidoreductase activity, acting on the CH-OH group of donors, NAD or NADP as acceptor"/>
    <property type="evidence" value="ECO:0007669"/>
    <property type="project" value="InterPro"/>
</dbReference>
<dbReference type="SUPFAM" id="SSF52283">
    <property type="entry name" value="Formate/glycerate dehydrogenase catalytic domain-like"/>
    <property type="match status" value="1"/>
</dbReference>
<dbReference type="PANTHER" id="PTHR42789:SF1">
    <property type="entry name" value="D-ISOMER SPECIFIC 2-HYDROXYACID DEHYDROGENASE FAMILY PROTEIN (AFU_ORTHOLOGUE AFUA_6G10090)"/>
    <property type="match status" value="1"/>
</dbReference>
<evidence type="ECO:0000256" key="3">
    <source>
        <dbReference type="ARBA" id="ARBA00023027"/>
    </source>
</evidence>
<feature type="domain" description="D-isomer specific 2-hydroxyacid dehydrogenase NAD-binding" evidence="4">
    <location>
        <begin position="114"/>
        <end position="287"/>
    </location>
</feature>
<organism evidence="5 6">
    <name type="scientific">Teichococcus coralli</name>
    <dbReference type="NCBI Taxonomy" id="2545983"/>
    <lineage>
        <taxon>Bacteria</taxon>
        <taxon>Pseudomonadati</taxon>
        <taxon>Pseudomonadota</taxon>
        <taxon>Alphaproteobacteria</taxon>
        <taxon>Acetobacterales</taxon>
        <taxon>Roseomonadaceae</taxon>
        <taxon>Roseomonas</taxon>
    </lineage>
</organism>
<dbReference type="PANTHER" id="PTHR42789">
    <property type="entry name" value="D-ISOMER SPECIFIC 2-HYDROXYACID DEHYDROGENASE FAMILY PROTEIN (AFU_ORTHOLOGUE AFUA_6G10090)"/>
    <property type="match status" value="1"/>
</dbReference>
<accession>A0A845BA99</accession>
<dbReference type="PROSITE" id="PS00671">
    <property type="entry name" value="D_2_HYDROXYACID_DH_3"/>
    <property type="match status" value="1"/>
</dbReference>
<evidence type="ECO:0000313" key="5">
    <source>
        <dbReference type="EMBL" id="MXP64101.1"/>
    </source>
</evidence>
<dbReference type="InterPro" id="IPR036291">
    <property type="entry name" value="NAD(P)-bd_dom_sf"/>
</dbReference>
<evidence type="ECO:0000313" key="6">
    <source>
        <dbReference type="Proteomes" id="UP000460715"/>
    </source>
</evidence>
<evidence type="ECO:0000259" key="4">
    <source>
        <dbReference type="Pfam" id="PF02826"/>
    </source>
</evidence>
<dbReference type="SUPFAM" id="SSF51735">
    <property type="entry name" value="NAD(P)-binding Rossmann-fold domains"/>
    <property type="match status" value="1"/>
</dbReference>
<dbReference type="Pfam" id="PF02826">
    <property type="entry name" value="2-Hacid_dh_C"/>
    <property type="match status" value="1"/>
</dbReference>
<keyword evidence="6" id="KW-1185">Reference proteome</keyword>
<reference evidence="5 6" key="1">
    <citation type="submission" date="2019-03" db="EMBL/GenBank/DDBJ databases">
        <title>Roseomonas sp. a novel Roseomonas species isolated from Sea whip Gorgonian.</title>
        <authorList>
            <person name="Li F."/>
            <person name="Pan X."/>
            <person name="Huang S."/>
            <person name="Li Z."/>
            <person name="Meng B."/>
        </authorList>
    </citation>
    <scope>NUCLEOTIDE SEQUENCE [LARGE SCALE GENOMIC DNA]</scope>
    <source>
        <strain evidence="5 6">M0104</strain>
    </source>
</reference>
<name>A0A845BA99_9PROT</name>
<dbReference type="AlphaFoldDB" id="A0A845BA99"/>
<protein>
    <submittedName>
        <fullName evidence="5">D-2-hydroxyacid dehydrogenase family protein</fullName>
    </submittedName>
</protein>
<evidence type="ECO:0000256" key="2">
    <source>
        <dbReference type="ARBA" id="ARBA00023002"/>
    </source>
</evidence>
<dbReference type="GO" id="GO:0051287">
    <property type="term" value="F:NAD binding"/>
    <property type="evidence" value="ECO:0007669"/>
    <property type="project" value="InterPro"/>
</dbReference>
<dbReference type="FunFam" id="3.40.50.720:FF:000203">
    <property type="entry name" value="D-3-phosphoglycerate dehydrogenase (SerA)"/>
    <property type="match status" value="1"/>
</dbReference>
<proteinExistence type="inferred from homology"/>
<dbReference type="RefSeq" id="WP_160937230.1">
    <property type="nucleotide sequence ID" value="NZ_SNVJ01000009.1"/>
</dbReference>